<feature type="transmembrane region" description="Helical" evidence="18">
    <location>
        <begin position="90"/>
        <end position="112"/>
    </location>
</feature>
<feature type="transmembrane region" description="Helical" evidence="18">
    <location>
        <begin position="235"/>
        <end position="255"/>
    </location>
</feature>
<evidence type="ECO:0000256" key="12">
    <source>
        <dbReference type="ARBA" id="ARBA00022989"/>
    </source>
</evidence>
<comment type="catalytic activity">
    <reaction evidence="17 18">
        <text>a ubiquinone + NADH + 5 H(+)(in) = a ubiquinol + NAD(+) + 4 H(+)(out)</text>
        <dbReference type="Rhea" id="RHEA:29091"/>
        <dbReference type="Rhea" id="RHEA-COMP:9565"/>
        <dbReference type="Rhea" id="RHEA-COMP:9566"/>
        <dbReference type="ChEBI" id="CHEBI:15378"/>
        <dbReference type="ChEBI" id="CHEBI:16389"/>
        <dbReference type="ChEBI" id="CHEBI:17976"/>
        <dbReference type="ChEBI" id="CHEBI:57540"/>
        <dbReference type="ChEBI" id="CHEBI:57945"/>
        <dbReference type="EC" id="7.1.1.2"/>
    </reaction>
</comment>
<protein>
    <recommendedName>
        <fullName evidence="5 18">NADH-ubiquinone oxidoreductase chain 2</fullName>
        <ecNumber evidence="4 18">7.1.1.2</ecNumber>
    </recommendedName>
</protein>
<evidence type="ECO:0000256" key="17">
    <source>
        <dbReference type="ARBA" id="ARBA00049551"/>
    </source>
</evidence>
<dbReference type="GO" id="GO:0005743">
    <property type="term" value="C:mitochondrial inner membrane"/>
    <property type="evidence" value="ECO:0007669"/>
    <property type="project" value="UniProtKB-SubCell"/>
</dbReference>
<evidence type="ECO:0000256" key="15">
    <source>
        <dbReference type="ARBA" id="ARBA00023128"/>
    </source>
</evidence>
<keyword evidence="13 18" id="KW-0520">NAD</keyword>
<evidence type="ECO:0000256" key="7">
    <source>
        <dbReference type="ARBA" id="ARBA00022660"/>
    </source>
</evidence>
<dbReference type="Pfam" id="PF00361">
    <property type="entry name" value="Proton_antipo_M"/>
    <property type="match status" value="1"/>
</dbReference>
<evidence type="ECO:0000256" key="3">
    <source>
        <dbReference type="ARBA" id="ARBA00007012"/>
    </source>
</evidence>
<feature type="transmembrane region" description="Helical" evidence="18">
    <location>
        <begin position="267"/>
        <end position="291"/>
    </location>
</feature>
<reference evidence="20" key="1">
    <citation type="journal article" date="2022" name="Cladistics">
        <title>Diversification of the phytophagous lineages of true bugs (Insecta: Hemiptera: Heteroptera) shortly after that of the flowering plants.</title>
        <authorList>
            <person name="Ye F."/>
            <person name="Kment P."/>
            <person name="Redei D."/>
            <person name="Luo J.Y."/>
            <person name="Wang Y.H."/>
            <person name="Kuechler S.M."/>
            <person name="Zhang W.W."/>
            <person name="Chen P.P."/>
            <person name="Wu H.Y."/>
            <person name="Wu Y.Z."/>
            <person name="Sun X.Y."/>
            <person name="Ding L."/>
            <person name="Wang Y.R."/>
            <person name="Xie Q."/>
        </authorList>
    </citation>
    <scope>NUCLEOTIDE SEQUENCE</scope>
</reference>
<evidence type="ECO:0000256" key="11">
    <source>
        <dbReference type="ARBA" id="ARBA00022982"/>
    </source>
</evidence>
<dbReference type="PANTHER" id="PTHR46552:SF1">
    <property type="entry name" value="NADH-UBIQUINONE OXIDOREDUCTASE CHAIN 2"/>
    <property type="match status" value="1"/>
</dbReference>
<evidence type="ECO:0000313" key="20">
    <source>
        <dbReference type="EMBL" id="UPL65689.1"/>
    </source>
</evidence>
<dbReference type="EC" id="7.1.1.2" evidence="4 18"/>
<comment type="function">
    <text evidence="1">Core subunit of the mitochondrial membrane respiratory chain NADH dehydrogenase (Complex I) that is believed to belong to the minimal assembly required for catalysis. Complex I functions in the transfer of electrons from NADH to the respiratory chain. The immediate electron acceptor for the enzyme is believed to be ubiquinone.</text>
</comment>
<dbReference type="GO" id="GO:0006120">
    <property type="term" value="P:mitochondrial electron transport, NADH to ubiquinone"/>
    <property type="evidence" value="ECO:0007669"/>
    <property type="project" value="InterPro"/>
</dbReference>
<evidence type="ECO:0000256" key="10">
    <source>
        <dbReference type="ARBA" id="ARBA00022967"/>
    </source>
</evidence>
<keyword evidence="9 18" id="KW-0999">Mitochondrion inner membrane</keyword>
<keyword evidence="6" id="KW-0813">Transport</keyword>
<keyword evidence="10 18" id="KW-1278">Translocase</keyword>
<keyword evidence="16 18" id="KW-0472">Membrane</keyword>
<proteinExistence type="inferred from homology"/>
<dbReference type="EMBL" id="MW619676">
    <property type="protein sequence ID" value="UPL65689.1"/>
    <property type="molecule type" value="Genomic_DNA"/>
</dbReference>
<accession>A0A8T9ZXN1</accession>
<feature type="transmembrane region" description="Helical" evidence="18">
    <location>
        <begin position="56"/>
        <end position="78"/>
    </location>
</feature>
<evidence type="ECO:0000256" key="2">
    <source>
        <dbReference type="ARBA" id="ARBA00004448"/>
    </source>
</evidence>
<evidence type="ECO:0000256" key="18">
    <source>
        <dbReference type="RuleBase" id="RU003403"/>
    </source>
</evidence>
<keyword evidence="12 18" id="KW-1133">Transmembrane helix</keyword>
<comment type="function">
    <text evidence="18">Core subunit of the mitochondrial membrane respiratory chain NADH dehydrogenase (Complex I) which catalyzes electron transfer from NADH through the respiratory chain, using ubiquinone as an electron acceptor. Essential for the catalytic activity and assembly of complex I.</text>
</comment>
<feature type="transmembrane region" description="Helical" evidence="18">
    <location>
        <begin position="148"/>
        <end position="166"/>
    </location>
</feature>
<evidence type="ECO:0000256" key="1">
    <source>
        <dbReference type="ARBA" id="ARBA00003257"/>
    </source>
</evidence>
<organism evidence="20">
    <name type="scientific">Sinodasynus sp</name>
    <dbReference type="NCBI Taxonomy" id="2931305"/>
    <lineage>
        <taxon>Eukaryota</taxon>
        <taxon>Metazoa</taxon>
        <taxon>Ecdysozoa</taxon>
        <taxon>Arthropoda</taxon>
        <taxon>Hexapoda</taxon>
        <taxon>Insecta</taxon>
        <taxon>Pterygota</taxon>
        <taxon>Neoptera</taxon>
        <taxon>Paraneoptera</taxon>
        <taxon>Hemiptera</taxon>
        <taxon>Heteroptera</taxon>
        <taxon>Panheteroptera</taxon>
        <taxon>Pentatomomorpha</taxon>
        <taxon>Coreoidea</taxon>
        <taxon>Coreidae</taxon>
        <taxon>Coreinae</taxon>
        <taxon>Sinodasynus</taxon>
    </lineage>
</organism>
<evidence type="ECO:0000256" key="6">
    <source>
        <dbReference type="ARBA" id="ARBA00022448"/>
    </source>
</evidence>
<evidence type="ECO:0000256" key="5">
    <source>
        <dbReference type="ARBA" id="ARBA00021008"/>
    </source>
</evidence>
<evidence type="ECO:0000259" key="19">
    <source>
        <dbReference type="Pfam" id="PF00361"/>
    </source>
</evidence>
<feature type="transmembrane region" description="Helical" evidence="18">
    <location>
        <begin position="312"/>
        <end position="332"/>
    </location>
</feature>
<dbReference type="AlphaFoldDB" id="A0A8T9ZXN1"/>
<dbReference type="InterPro" id="IPR003917">
    <property type="entry name" value="NADH_UbQ_OxRdtase_chain2"/>
</dbReference>
<dbReference type="InterPro" id="IPR001750">
    <property type="entry name" value="ND/Mrp_TM"/>
</dbReference>
<dbReference type="PANTHER" id="PTHR46552">
    <property type="entry name" value="NADH-UBIQUINONE OXIDOREDUCTASE CHAIN 2"/>
    <property type="match status" value="1"/>
</dbReference>
<feature type="domain" description="NADH:quinone oxidoreductase/Mrp antiporter transmembrane" evidence="19">
    <location>
        <begin position="22"/>
        <end position="282"/>
    </location>
</feature>
<evidence type="ECO:0000256" key="9">
    <source>
        <dbReference type="ARBA" id="ARBA00022792"/>
    </source>
</evidence>
<sequence length="333" mass="39003">MNMTKVLFLMILILSTSITLSSNNWLGMWMGLEINLMAFIPLISKNKNKKSSQGMMIYFMTQSIGSITMLFSMLMNPLMFMEYPMSMNEVMTILMMISIMIKIGAAPFHFWLPEMMSNLNWLENMLLMTWQKMAPLTILSQICPNNWFLYSSVMLSTMIGAVGGLNQTSLRKIMAYSSINHLSWMMMFMSMNNSWYKYFIIYSILVIMICLMMNSKNVYFINQLMTSSPSLMEKFTITFLFLSMGGLPPFLGFLPKWMVIQMMINSGLMLLMLIMLLFSLLTLFYYMRFMISYFMSYSMINKWMKYKSVNNIMMYLFSLINLILPIIVSLNLF</sequence>
<evidence type="ECO:0000256" key="4">
    <source>
        <dbReference type="ARBA" id="ARBA00012944"/>
    </source>
</evidence>
<comment type="similarity">
    <text evidence="3 18">Belongs to the complex I subunit 2 family.</text>
</comment>
<dbReference type="PRINTS" id="PR01436">
    <property type="entry name" value="NADHDHGNASE2"/>
</dbReference>
<keyword evidence="8 18" id="KW-0812">Transmembrane</keyword>
<keyword evidence="14 18" id="KW-0830">Ubiquinone</keyword>
<keyword evidence="15 18" id="KW-0496">Mitochondrion</keyword>
<dbReference type="InterPro" id="IPR050175">
    <property type="entry name" value="Complex_I_Subunit_2"/>
</dbReference>
<name>A0A8T9ZXN1_9HEMI</name>
<geneLocation type="mitochondrion" evidence="20"/>
<keyword evidence="11 18" id="KW-0249">Electron transport</keyword>
<keyword evidence="7 18" id="KW-0679">Respiratory chain</keyword>
<dbReference type="GO" id="GO:0008137">
    <property type="term" value="F:NADH dehydrogenase (ubiquinone) activity"/>
    <property type="evidence" value="ECO:0007669"/>
    <property type="project" value="UniProtKB-EC"/>
</dbReference>
<evidence type="ECO:0000256" key="14">
    <source>
        <dbReference type="ARBA" id="ARBA00023075"/>
    </source>
</evidence>
<evidence type="ECO:0000256" key="8">
    <source>
        <dbReference type="ARBA" id="ARBA00022692"/>
    </source>
</evidence>
<evidence type="ECO:0000256" key="13">
    <source>
        <dbReference type="ARBA" id="ARBA00023027"/>
    </source>
</evidence>
<evidence type="ECO:0000256" key="16">
    <source>
        <dbReference type="ARBA" id="ARBA00023136"/>
    </source>
</evidence>
<feature type="transmembrane region" description="Helical" evidence="18">
    <location>
        <begin position="195"/>
        <end position="214"/>
    </location>
</feature>
<comment type="subcellular location">
    <subcellularLocation>
        <location evidence="2 18">Mitochondrion inner membrane</location>
        <topology evidence="2 18">Multi-pass membrane protein</topology>
    </subcellularLocation>
</comment>